<dbReference type="EMBL" id="DVOE01000058">
    <property type="protein sequence ID" value="HIU98970.1"/>
    <property type="molecule type" value="Genomic_DNA"/>
</dbReference>
<comment type="caution">
    <text evidence="1">The sequence shown here is derived from an EMBL/GenBank/DDBJ whole genome shotgun (WGS) entry which is preliminary data.</text>
</comment>
<sequence>MLAELDHAFNSRLKSTFGSIHLKNGVTTEQIIGEMLRINYFKCKICEMREAVEAALGSMDESSRGYLTDRVLKGRTFRELALSRGVSLRTAFRRFEAAELALTRALRRSGYSEERMRREFGEIPQLAAVAERLEDGNYFTVRAE</sequence>
<dbReference type="Proteomes" id="UP000886857">
    <property type="component" value="Unassembled WGS sequence"/>
</dbReference>
<evidence type="ECO:0000313" key="1">
    <source>
        <dbReference type="EMBL" id="HIU98970.1"/>
    </source>
</evidence>
<dbReference type="SUPFAM" id="SSF88659">
    <property type="entry name" value="Sigma3 and sigma4 domains of RNA polymerase sigma factors"/>
    <property type="match status" value="1"/>
</dbReference>
<dbReference type="AlphaFoldDB" id="A0A9D1N9V1"/>
<reference evidence="1" key="2">
    <citation type="journal article" date="2021" name="PeerJ">
        <title>Extensive microbial diversity within the chicken gut microbiome revealed by metagenomics and culture.</title>
        <authorList>
            <person name="Gilroy R."/>
            <person name="Ravi A."/>
            <person name="Getino M."/>
            <person name="Pursley I."/>
            <person name="Horton D.L."/>
            <person name="Alikhan N.F."/>
            <person name="Baker D."/>
            <person name="Gharbi K."/>
            <person name="Hall N."/>
            <person name="Watson M."/>
            <person name="Adriaenssens E.M."/>
            <person name="Foster-Nyarko E."/>
            <person name="Jarju S."/>
            <person name="Secka A."/>
            <person name="Antonio M."/>
            <person name="Oren A."/>
            <person name="Chaudhuri R.R."/>
            <person name="La Ragione R."/>
            <person name="Hildebrand F."/>
            <person name="Pallen M.J."/>
        </authorList>
    </citation>
    <scope>NUCLEOTIDE SEQUENCE</scope>
    <source>
        <strain evidence="1">10406</strain>
    </source>
</reference>
<organism evidence="1 2">
    <name type="scientific">Candidatus Limadaptatus stercoripullorum</name>
    <dbReference type="NCBI Taxonomy" id="2840846"/>
    <lineage>
        <taxon>Bacteria</taxon>
        <taxon>Bacillati</taxon>
        <taxon>Bacillota</taxon>
        <taxon>Clostridia</taxon>
        <taxon>Eubacteriales</taxon>
        <taxon>Candidatus Limadaptatus</taxon>
    </lineage>
</organism>
<protein>
    <submittedName>
        <fullName evidence="1">Uncharacterized protein</fullName>
    </submittedName>
</protein>
<accession>A0A9D1N9V1</accession>
<dbReference type="InterPro" id="IPR013324">
    <property type="entry name" value="RNA_pol_sigma_r3/r4-like"/>
</dbReference>
<reference evidence="1" key="1">
    <citation type="submission" date="2020-10" db="EMBL/GenBank/DDBJ databases">
        <authorList>
            <person name="Gilroy R."/>
        </authorList>
    </citation>
    <scope>NUCLEOTIDE SEQUENCE</scope>
    <source>
        <strain evidence="1">10406</strain>
    </source>
</reference>
<proteinExistence type="predicted"/>
<evidence type="ECO:0000313" key="2">
    <source>
        <dbReference type="Proteomes" id="UP000886857"/>
    </source>
</evidence>
<gene>
    <name evidence="1" type="ORF">IAC73_03910</name>
</gene>
<name>A0A9D1N9V1_9FIRM</name>